<dbReference type="AlphaFoldDB" id="A0A9D4A710"/>
<protein>
    <submittedName>
        <fullName evidence="1">Uncharacterized protein</fullName>
    </submittedName>
</protein>
<evidence type="ECO:0000313" key="2">
    <source>
        <dbReference type="Proteomes" id="UP000828251"/>
    </source>
</evidence>
<evidence type="ECO:0000313" key="1">
    <source>
        <dbReference type="EMBL" id="KAH1090986.1"/>
    </source>
</evidence>
<dbReference type="Proteomes" id="UP000828251">
    <property type="component" value="Unassembled WGS sequence"/>
</dbReference>
<organism evidence="1 2">
    <name type="scientific">Gossypium stocksii</name>
    <dbReference type="NCBI Taxonomy" id="47602"/>
    <lineage>
        <taxon>Eukaryota</taxon>
        <taxon>Viridiplantae</taxon>
        <taxon>Streptophyta</taxon>
        <taxon>Embryophyta</taxon>
        <taxon>Tracheophyta</taxon>
        <taxon>Spermatophyta</taxon>
        <taxon>Magnoliopsida</taxon>
        <taxon>eudicotyledons</taxon>
        <taxon>Gunneridae</taxon>
        <taxon>Pentapetalae</taxon>
        <taxon>rosids</taxon>
        <taxon>malvids</taxon>
        <taxon>Malvales</taxon>
        <taxon>Malvaceae</taxon>
        <taxon>Malvoideae</taxon>
        <taxon>Gossypium</taxon>
    </lineage>
</organism>
<gene>
    <name evidence="1" type="ORF">J1N35_018243</name>
</gene>
<accession>A0A9D4A710</accession>
<keyword evidence="2" id="KW-1185">Reference proteome</keyword>
<sequence>MTNTCSCYIEFQEYYRGLTGGSLSFKYMAFSCGLNFVNEGCEKFRQRLLHENMEQRLFWQQQQFALV</sequence>
<reference evidence="1 2" key="1">
    <citation type="journal article" date="2021" name="Plant Biotechnol. J.">
        <title>Multi-omics assisted identification of the key and species-specific regulatory components of drought-tolerant mechanisms in Gossypium stocksii.</title>
        <authorList>
            <person name="Yu D."/>
            <person name="Ke L."/>
            <person name="Zhang D."/>
            <person name="Wu Y."/>
            <person name="Sun Y."/>
            <person name="Mei J."/>
            <person name="Sun J."/>
            <person name="Sun Y."/>
        </authorList>
    </citation>
    <scope>NUCLEOTIDE SEQUENCE [LARGE SCALE GENOMIC DNA]</scope>
    <source>
        <strain evidence="2">cv. E1</strain>
        <tissue evidence="1">Leaf</tissue>
    </source>
</reference>
<name>A0A9D4A710_9ROSI</name>
<comment type="caution">
    <text evidence="1">The sequence shown here is derived from an EMBL/GenBank/DDBJ whole genome shotgun (WGS) entry which is preliminary data.</text>
</comment>
<proteinExistence type="predicted"/>
<dbReference type="EMBL" id="JAIQCV010000006">
    <property type="protein sequence ID" value="KAH1090986.1"/>
    <property type="molecule type" value="Genomic_DNA"/>
</dbReference>